<dbReference type="GO" id="GO:0010008">
    <property type="term" value="C:endosome membrane"/>
    <property type="evidence" value="ECO:0000318"/>
    <property type="project" value="GO_Central"/>
</dbReference>
<comment type="subcellular location">
    <subcellularLocation>
        <location evidence="1">Endomembrane system</location>
    </subcellularLocation>
</comment>
<feature type="repeat" description="HEAT" evidence="5">
    <location>
        <begin position="92"/>
        <end position="127"/>
    </location>
</feature>
<organism evidence="7 8">
    <name type="scientific">Zostera marina</name>
    <name type="common">Eelgrass</name>
    <dbReference type="NCBI Taxonomy" id="29655"/>
    <lineage>
        <taxon>Eukaryota</taxon>
        <taxon>Viridiplantae</taxon>
        <taxon>Streptophyta</taxon>
        <taxon>Embryophyta</taxon>
        <taxon>Tracheophyta</taxon>
        <taxon>Spermatophyta</taxon>
        <taxon>Magnoliopsida</taxon>
        <taxon>Liliopsida</taxon>
        <taxon>Zosteraceae</taxon>
        <taxon>Zostera</taxon>
    </lineage>
</organism>
<dbReference type="InterPro" id="IPR021841">
    <property type="entry name" value="VAC14_Fig4p-bd"/>
</dbReference>
<protein>
    <submittedName>
        <fullName evidence="7">VAC14-like protein</fullName>
    </submittedName>
</protein>
<dbReference type="OrthoDB" id="5574975at2759"/>
<dbReference type="InterPro" id="IPR011989">
    <property type="entry name" value="ARM-like"/>
</dbReference>
<evidence type="ECO:0000256" key="2">
    <source>
        <dbReference type="ARBA" id="ARBA00010225"/>
    </source>
</evidence>
<evidence type="ECO:0000313" key="7">
    <source>
        <dbReference type="EMBL" id="KMZ66241.1"/>
    </source>
</evidence>
<dbReference type="InterPro" id="IPR016024">
    <property type="entry name" value="ARM-type_fold"/>
</dbReference>
<dbReference type="Pfam" id="PF11916">
    <property type="entry name" value="Vac14_Fig4_bd"/>
    <property type="match status" value="1"/>
</dbReference>
<dbReference type="GO" id="GO:0006661">
    <property type="term" value="P:phosphatidylinositol biosynthetic process"/>
    <property type="evidence" value="ECO:0000318"/>
    <property type="project" value="GO_Central"/>
</dbReference>
<dbReference type="Pfam" id="PF12755">
    <property type="entry name" value="Vac14_Fab1_bd"/>
    <property type="match status" value="1"/>
</dbReference>
<comment type="similarity">
    <text evidence="2">Belongs to the VAC14 family.</text>
</comment>
<dbReference type="FunFam" id="1.25.10.10:FF:000169">
    <property type="entry name" value="protein VAC14 homolog isoform X1"/>
    <property type="match status" value="1"/>
</dbReference>
<name>A0A0K9PBB3_ZOSMR</name>
<keyword evidence="8" id="KW-1185">Reference proteome</keyword>
<dbReference type="Gene3D" id="1.25.10.10">
    <property type="entry name" value="Leucine-rich Repeat Variant"/>
    <property type="match status" value="2"/>
</dbReference>
<evidence type="ECO:0000256" key="4">
    <source>
        <dbReference type="ARBA" id="ARBA00023136"/>
    </source>
</evidence>
<dbReference type="STRING" id="29655.A0A0K9PBB3"/>
<comment type="caution">
    <text evidence="7">The sequence shown here is derived from an EMBL/GenBank/DDBJ whole genome shotgun (WGS) entry which is preliminary data.</text>
</comment>
<dbReference type="AlphaFoldDB" id="A0A0K9PBB3"/>
<evidence type="ECO:0000256" key="5">
    <source>
        <dbReference type="PROSITE-ProRule" id="PRU00103"/>
    </source>
</evidence>
<evidence type="ECO:0000256" key="1">
    <source>
        <dbReference type="ARBA" id="ARBA00004308"/>
    </source>
</evidence>
<dbReference type="PROSITE" id="PS50077">
    <property type="entry name" value="HEAT_REPEAT"/>
    <property type="match status" value="1"/>
</dbReference>
<dbReference type="SUPFAM" id="SSF48371">
    <property type="entry name" value="ARM repeat"/>
    <property type="match status" value="1"/>
</dbReference>
<feature type="domain" description="Vacuolar protein 14 C-terminal Fig4-binding" evidence="6">
    <location>
        <begin position="429"/>
        <end position="608"/>
    </location>
</feature>
<reference evidence="8" key="1">
    <citation type="journal article" date="2016" name="Nature">
        <title>The genome of the seagrass Zostera marina reveals angiosperm adaptation to the sea.</title>
        <authorList>
            <person name="Olsen J.L."/>
            <person name="Rouze P."/>
            <person name="Verhelst B."/>
            <person name="Lin Y.-C."/>
            <person name="Bayer T."/>
            <person name="Collen J."/>
            <person name="Dattolo E."/>
            <person name="De Paoli E."/>
            <person name="Dittami S."/>
            <person name="Maumus F."/>
            <person name="Michel G."/>
            <person name="Kersting A."/>
            <person name="Lauritano C."/>
            <person name="Lohaus R."/>
            <person name="Toepel M."/>
            <person name="Tonon T."/>
            <person name="Vanneste K."/>
            <person name="Amirebrahimi M."/>
            <person name="Brakel J."/>
            <person name="Bostroem C."/>
            <person name="Chovatia M."/>
            <person name="Grimwood J."/>
            <person name="Jenkins J.W."/>
            <person name="Jueterbock A."/>
            <person name="Mraz A."/>
            <person name="Stam W.T."/>
            <person name="Tice H."/>
            <person name="Bornberg-Bauer E."/>
            <person name="Green P.J."/>
            <person name="Pearson G.A."/>
            <person name="Procaccini G."/>
            <person name="Duarte C.M."/>
            <person name="Schmutz J."/>
            <person name="Reusch T.B.H."/>
            <person name="Van de Peer Y."/>
        </authorList>
    </citation>
    <scope>NUCLEOTIDE SEQUENCE [LARGE SCALE GENOMIC DNA]</scope>
    <source>
        <strain evidence="8">cv. Finnish</strain>
    </source>
</reference>
<gene>
    <name evidence="7" type="ORF">ZOSMA_2G02510</name>
</gene>
<dbReference type="PANTHER" id="PTHR16023">
    <property type="entry name" value="TAX1 BINDING PROTEIN-RELATED"/>
    <property type="match status" value="1"/>
</dbReference>
<dbReference type="InterPro" id="IPR021133">
    <property type="entry name" value="HEAT_type_2"/>
</dbReference>
<evidence type="ECO:0000259" key="6">
    <source>
        <dbReference type="Pfam" id="PF11916"/>
    </source>
</evidence>
<dbReference type="GO" id="GO:0070772">
    <property type="term" value="C:PAS complex"/>
    <property type="evidence" value="ECO:0000318"/>
    <property type="project" value="GO_Central"/>
</dbReference>
<accession>A0A0K9PBB3</accession>
<proteinExistence type="inferred from homology"/>
<dbReference type="PANTHER" id="PTHR16023:SF0">
    <property type="entry name" value="PROTEIN VAC14 HOMOLOG"/>
    <property type="match status" value="1"/>
</dbReference>
<dbReference type="Proteomes" id="UP000036987">
    <property type="component" value="Unassembled WGS sequence"/>
</dbReference>
<dbReference type="OMA" id="CFLYDIF"/>
<keyword evidence="4" id="KW-0472">Membrane</keyword>
<evidence type="ECO:0000256" key="3">
    <source>
        <dbReference type="ARBA" id="ARBA00022737"/>
    </source>
</evidence>
<sequence length="664" mass="75294">MTEVAFEVPEIVLRNLADRTYEKRRIAAVELEVIVKSLCAAGEQENVTTIIDLLAKEYTQYPQSNFRKAALIGLTSITFGLAGEAARHLDQIIPPILNSFLDQDIQVRYYACEALYNIAKIVRGEIVVFFNQIFNVLCKITADSDTGVQNASHLLDGLIKDIVTETDQFCIEDFIPLLRERMNVLNPLVRRFLVGWIIVLDGVPDIDLLGFLPDFLDGLFNMLSDSNLEIRQQADSAVCEFLQEIKNSPNVDYGRMAETLVQMADSSDGFTRLTAITWIDEFVKLGGEQLAPYYADILSAVLPCIADKEEKIRVVARETNEEIRSVYADSSCAFDVGSVLTVAGRLLSSEWEATRIEVLHWMSTLFNRYYDEVIMFLSEIFESLLSVLSDPSDEVVLLALDVHTCIARDPLCFHNLVFYLINNFRVYSSLLEARGALIIRRLCILLTAERIYKEFAAILEKESDLNFASIMVQALNLILLTSSELADTRTLLRQSLVNPSGKDLFISLYSSWCHSPVSIVSLCLLAQAYQHASSVIHSLGEEEINVKFLVQLDKLILILETPIFAYLRFQLLEPAQYPWLLKSLYGLLMLLPQQSSAFKTLRNRLKSVPLQTHISQLNEGVGMCQDTENTHIGIDFRSKLLLFQQMQEQRRIKVKTQVKQRLKK</sequence>
<dbReference type="EMBL" id="LFYR01000981">
    <property type="protein sequence ID" value="KMZ66241.1"/>
    <property type="molecule type" value="Genomic_DNA"/>
</dbReference>
<evidence type="ECO:0000313" key="8">
    <source>
        <dbReference type="Proteomes" id="UP000036987"/>
    </source>
</evidence>
<keyword evidence="3" id="KW-0677">Repeat</keyword>
<dbReference type="InterPro" id="IPR026825">
    <property type="entry name" value="Vac14"/>
</dbReference>